<proteinExistence type="predicted"/>
<reference evidence="2" key="1">
    <citation type="submission" date="2017-09" db="EMBL/GenBank/DDBJ databases">
        <title>Depth-based differentiation of microbial function through sediment-hosted aquifers and enrichment of novel symbionts in the deep terrestrial subsurface.</title>
        <authorList>
            <person name="Probst A.J."/>
            <person name="Ladd B."/>
            <person name="Jarett J.K."/>
            <person name="Geller-Mcgrath D.E."/>
            <person name="Sieber C.M.K."/>
            <person name="Emerson J.B."/>
            <person name="Anantharaman K."/>
            <person name="Thomas B.C."/>
            <person name="Malmstrom R."/>
            <person name="Stieglmeier M."/>
            <person name="Klingl A."/>
            <person name="Woyke T."/>
            <person name="Ryan C.M."/>
            <person name="Banfield J.F."/>
        </authorList>
    </citation>
    <scope>NUCLEOTIDE SEQUENCE [LARGE SCALE GENOMIC DNA]</scope>
</reference>
<accession>A0A2H0TSL5</accession>
<gene>
    <name evidence="1" type="ORF">COU35_02055</name>
</gene>
<sequence>MSRIVITSAQHYFFSDLPAISIESAVQHGIPYSDGSIATVNSTNPHWIFWKNVTCEYGGSTGAAWLTKQKEWYYHARKNDPIAPP</sequence>
<protein>
    <submittedName>
        <fullName evidence="1">Uncharacterized protein</fullName>
    </submittedName>
</protein>
<dbReference type="AlphaFoldDB" id="A0A2H0TSL5"/>
<dbReference type="EMBL" id="PFCB01000018">
    <property type="protein sequence ID" value="PIR74526.1"/>
    <property type="molecule type" value="Genomic_DNA"/>
</dbReference>
<dbReference type="Proteomes" id="UP000230154">
    <property type="component" value="Unassembled WGS sequence"/>
</dbReference>
<name>A0A2H0TSL5_9BACT</name>
<evidence type="ECO:0000313" key="2">
    <source>
        <dbReference type="Proteomes" id="UP000230154"/>
    </source>
</evidence>
<comment type="caution">
    <text evidence="1">The sequence shown here is derived from an EMBL/GenBank/DDBJ whole genome shotgun (WGS) entry which is preliminary data.</text>
</comment>
<organism evidence="1 2">
    <name type="scientific">Candidatus Magasanikbacteria bacterium CG10_big_fil_rev_8_21_14_0_10_47_10</name>
    <dbReference type="NCBI Taxonomy" id="1974652"/>
    <lineage>
        <taxon>Bacteria</taxon>
        <taxon>Candidatus Magasanikiibacteriota</taxon>
    </lineage>
</organism>
<evidence type="ECO:0000313" key="1">
    <source>
        <dbReference type="EMBL" id="PIR74526.1"/>
    </source>
</evidence>